<dbReference type="SUPFAM" id="SSF54427">
    <property type="entry name" value="NTF2-like"/>
    <property type="match status" value="1"/>
</dbReference>
<dbReference type="Gene3D" id="3.10.450.50">
    <property type="match status" value="1"/>
</dbReference>
<gene>
    <name evidence="1" type="ORF">SAMN02745941_00707</name>
</gene>
<protein>
    <recommendedName>
        <fullName evidence="3">SnoaL-like domain-containing protein</fullName>
    </recommendedName>
</protein>
<dbReference type="Proteomes" id="UP000184241">
    <property type="component" value="Unassembled WGS sequence"/>
</dbReference>
<dbReference type="RefSeq" id="WP_073016738.1">
    <property type="nucleotide sequence ID" value="NZ_FQXU01000003.1"/>
</dbReference>
<proteinExistence type="predicted"/>
<reference evidence="1 2" key="1">
    <citation type="submission" date="2016-11" db="EMBL/GenBank/DDBJ databases">
        <authorList>
            <person name="Jaros S."/>
            <person name="Januszkiewicz K."/>
            <person name="Wedrychowicz H."/>
        </authorList>
    </citation>
    <scope>NUCLEOTIDE SEQUENCE [LARGE SCALE GENOMIC DNA]</scope>
    <source>
        <strain evidence="1 2">DSM 6191</strain>
    </source>
</reference>
<evidence type="ECO:0000313" key="1">
    <source>
        <dbReference type="EMBL" id="SHH68522.1"/>
    </source>
</evidence>
<dbReference type="EMBL" id="FQXU01000003">
    <property type="protein sequence ID" value="SHH68522.1"/>
    <property type="molecule type" value="Genomic_DNA"/>
</dbReference>
<organism evidence="1 2">
    <name type="scientific">Clostridium intestinale DSM 6191</name>
    <dbReference type="NCBI Taxonomy" id="1121320"/>
    <lineage>
        <taxon>Bacteria</taxon>
        <taxon>Bacillati</taxon>
        <taxon>Bacillota</taxon>
        <taxon>Clostridia</taxon>
        <taxon>Eubacteriales</taxon>
        <taxon>Clostridiaceae</taxon>
        <taxon>Clostridium</taxon>
    </lineage>
</organism>
<evidence type="ECO:0008006" key="3">
    <source>
        <dbReference type="Google" id="ProtNLM"/>
    </source>
</evidence>
<name>A0A1M5UZU3_9CLOT</name>
<sequence>MIKRPIETYFNSTSESEKSTFLSIFAEDAILIDEGKEYKGLTQIKKWSEDHHFAYKLKLEVVNTRVVNTQTIVTAKVDGDFDKTGLPDPFLLDFHFTVVNEKITKLEIL</sequence>
<dbReference type="InterPro" id="IPR032710">
    <property type="entry name" value="NTF2-like_dom_sf"/>
</dbReference>
<dbReference type="AlphaFoldDB" id="A0A1M5UZU3"/>
<accession>A0A1M5UZU3</accession>
<evidence type="ECO:0000313" key="2">
    <source>
        <dbReference type="Proteomes" id="UP000184241"/>
    </source>
</evidence>